<gene>
    <name evidence="8" type="ORF">DPC56_01680</name>
</gene>
<sequence length="237" mass="27228">MAVKKGDFVRLEFTGRVKETGEVFDTTIEDVAKEAGLKIKKVFGPVPVIVGGGHLIKGLDEAVLGMEEGEEKHIELEPEEAFGKRDPNLVRLIPMIEFKKQGIKPRVGMSITLEGHEGRIQSIDGGRVRVDFNHELAGKTLEYDIKVKEIIKDDTEKVKSMIQLYYPLDKINLDKIQVEIDDGTVKIYMDELSRFDRRPYMDVTLSRFRIARDIWENMDIKKVEFVDVFTKKEEKED</sequence>
<organism evidence="8 9">
    <name type="scientific">Methanothermobacter tenebrarum</name>
    <dbReference type="NCBI Taxonomy" id="680118"/>
    <lineage>
        <taxon>Archaea</taxon>
        <taxon>Methanobacteriati</taxon>
        <taxon>Methanobacteriota</taxon>
        <taxon>Methanomada group</taxon>
        <taxon>Methanobacteria</taxon>
        <taxon>Methanobacteriales</taxon>
        <taxon>Methanobacteriaceae</taxon>
        <taxon>Methanothermobacter</taxon>
    </lineage>
</organism>
<comment type="caution">
    <text evidence="8">The sequence shown here is derived from an EMBL/GenBank/DDBJ whole genome shotgun (WGS) entry which is preliminary data.</text>
</comment>
<evidence type="ECO:0000256" key="5">
    <source>
        <dbReference type="PROSITE-ProRule" id="PRU00277"/>
    </source>
</evidence>
<evidence type="ECO:0000256" key="6">
    <source>
        <dbReference type="RuleBase" id="RU003915"/>
    </source>
</evidence>
<dbReference type="Pfam" id="PF00254">
    <property type="entry name" value="FKBP_C"/>
    <property type="match status" value="1"/>
</dbReference>
<dbReference type="OrthoDB" id="8615at2157"/>
<evidence type="ECO:0000256" key="1">
    <source>
        <dbReference type="ARBA" id="ARBA00000971"/>
    </source>
</evidence>
<keyword evidence="4 5" id="KW-0413">Isomerase</keyword>
<comment type="similarity">
    <text evidence="2 6">Belongs to the FKBP-type PPIase family.</text>
</comment>
<feature type="domain" description="PPIase FKBP-type" evidence="7">
    <location>
        <begin position="6"/>
        <end position="94"/>
    </location>
</feature>
<dbReference type="SUPFAM" id="SSF54534">
    <property type="entry name" value="FKBP-like"/>
    <property type="match status" value="1"/>
</dbReference>
<evidence type="ECO:0000256" key="4">
    <source>
        <dbReference type="ARBA" id="ARBA00023235"/>
    </source>
</evidence>
<dbReference type="Pfam" id="PF18046">
    <property type="entry name" value="FKBP26_C"/>
    <property type="match status" value="1"/>
</dbReference>
<dbReference type="EMBL" id="QLOE01000002">
    <property type="protein sequence ID" value="RAO79516.1"/>
    <property type="molecule type" value="Genomic_DNA"/>
</dbReference>
<dbReference type="InterPro" id="IPR048261">
    <property type="entry name" value="SlpA/SlyD-like_ins_sf"/>
</dbReference>
<name>A0A328PIJ9_9EURY</name>
<proteinExistence type="inferred from homology"/>
<evidence type="ECO:0000313" key="9">
    <source>
        <dbReference type="Proteomes" id="UP000249782"/>
    </source>
</evidence>
<dbReference type="Gene3D" id="2.40.10.330">
    <property type="match status" value="1"/>
</dbReference>
<keyword evidence="3 5" id="KW-0697">Rotamase</keyword>
<dbReference type="InterPro" id="IPR046357">
    <property type="entry name" value="PPIase_dom_sf"/>
</dbReference>
<dbReference type="PANTHER" id="PTHR47861:SF2">
    <property type="entry name" value="LONG-TYPE PEPTIDYL-PROLYL CIS-TRANS ISOMERASE"/>
    <property type="match status" value="1"/>
</dbReference>
<dbReference type="Gene3D" id="3.10.50.40">
    <property type="match status" value="1"/>
</dbReference>
<evidence type="ECO:0000256" key="2">
    <source>
        <dbReference type="ARBA" id="ARBA00006577"/>
    </source>
</evidence>
<evidence type="ECO:0000313" key="8">
    <source>
        <dbReference type="EMBL" id="RAO79516.1"/>
    </source>
</evidence>
<dbReference type="AlphaFoldDB" id="A0A328PIJ9"/>
<dbReference type="Pfam" id="PF22199">
    <property type="entry name" value="FKBP26_IF"/>
    <property type="match status" value="1"/>
</dbReference>
<dbReference type="PANTHER" id="PTHR47861">
    <property type="entry name" value="FKBP-TYPE PEPTIDYL-PROLYL CIS-TRANS ISOMERASE SLYD"/>
    <property type="match status" value="1"/>
</dbReference>
<dbReference type="InterPro" id="IPR001179">
    <property type="entry name" value="PPIase_FKBP_dom"/>
</dbReference>
<comment type="catalytic activity">
    <reaction evidence="1 5 6">
        <text>[protein]-peptidylproline (omega=180) = [protein]-peptidylproline (omega=0)</text>
        <dbReference type="Rhea" id="RHEA:16237"/>
        <dbReference type="Rhea" id="RHEA-COMP:10747"/>
        <dbReference type="Rhea" id="RHEA-COMP:10748"/>
        <dbReference type="ChEBI" id="CHEBI:83833"/>
        <dbReference type="ChEBI" id="CHEBI:83834"/>
        <dbReference type="EC" id="5.2.1.8"/>
    </reaction>
</comment>
<dbReference type="PROSITE" id="PS50059">
    <property type="entry name" value="FKBP_PPIASE"/>
    <property type="match status" value="1"/>
</dbReference>
<reference evidence="8 9" key="1">
    <citation type="submission" date="2018-06" db="EMBL/GenBank/DDBJ databases">
        <title>Draft genome sequence of hyperthermophilic methanogen Methanothermobacter tenebrarum sp. MCM-B 1447.</title>
        <authorList>
            <person name="Pore S.D."/>
            <person name="Dagar S."/>
            <person name="Dhakephalkar P.K."/>
        </authorList>
    </citation>
    <scope>NUCLEOTIDE SEQUENCE [LARGE SCALE GENOMIC DNA]</scope>
    <source>
        <strain evidence="8 9">MCM B 1447</strain>
    </source>
</reference>
<dbReference type="EC" id="5.2.1.8" evidence="6"/>
<accession>A0A328PIJ9</accession>
<dbReference type="Gene3D" id="3.30.70.2210">
    <property type="match status" value="1"/>
</dbReference>
<evidence type="ECO:0000259" key="7">
    <source>
        <dbReference type="PROSITE" id="PS50059"/>
    </source>
</evidence>
<evidence type="ECO:0000256" key="3">
    <source>
        <dbReference type="ARBA" id="ARBA00023110"/>
    </source>
</evidence>
<dbReference type="InterPro" id="IPR040825">
    <property type="entry name" value="FKBP26_C"/>
</dbReference>
<protein>
    <recommendedName>
        <fullName evidence="6">Peptidyl-prolyl cis-trans isomerase</fullName>
        <ecNumber evidence="6">5.2.1.8</ecNumber>
    </recommendedName>
</protein>
<dbReference type="Proteomes" id="UP000249782">
    <property type="component" value="Unassembled WGS sequence"/>
</dbReference>
<dbReference type="InterPro" id="IPR054016">
    <property type="entry name" value="FKBP26_IF"/>
</dbReference>
<dbReference type="GO" id="GO:0003755">
    <property type="term" value="F:peptidyl-prolyl cis-trans isomerase activity"/>
    <property type="evidence" value="ECO:0007669"/>
    <property type="project" value="UniProtKB-UniRule"/>
</dbReference>
<keyword evidence="9" id="KW-1185">Reference proteome</keyword>
<dbReference type="RefSeq" id="WP_112093345.1">
    <property type="nucleotide sequence ID" value="NZ_QLOE01000002.1"/>
</dbReference>